<feature type="compositionally biased region" description="Basic and acidic residues" evidence="1">
    <location>
        <begin position="222"/>
        <end position="239"/>
    </location>
</feature>
<feature type="transmembrane region" description="Helical" evidence="2">
    <location>
        <begin position="85"/>
        <end position="106"/>
    </location>
</feature>
<feature type="compositionally biased region" description="Polar residues" evidence="1">
    <location>
        <begin position="188"/>
        <end position="197"/>
    </location>
</feature>
<accession>A0A9P3PLN8</accession>
<keyword evidence="2" id="KW-1133">Transmembrane helix</keyword>
<feature type="compositionally biased region" description="Basic and acidic residues" evidence="1">
    <location>
        <begin position="160"/>
        <end position="187"/>
    </location>
</feature>
<dbReference type="AlphaFoldDB" id="A0A9P3PLN8"/>
<reference evidence="3" key="1">
    <citation type="submission" date="2022-07" db="EMBL/GenBank/DDBJ databases">
        <title>The genome of Lyophyllum shimeji provides insight into the initial evolution of ectomycorrhizal fungal genome.</title>
        <authorList>
            <person name="Kobayashi Y."/>
            <person name="Shibata T."/>
            <person name="Hirakawa H."/>
            <person name="Shigenobu S."/>
            <person name="Nishiyama T."/>
            <person name="Yamada A."/>
            <person name="Hasebe M."/>
            <person name="Kawaguchi M."/>
        </authorList>
    </citation>
    <scope>NUCLEOTIDE SEQUENCE</scope>
    <source>
        <strain evidence="3">AT787</strain>
    </source>
</reference>
<organism evidence="3 4">
    <name type="scientific">Lyophyllum shimeji</name>
    <name type="common">Hon-shimeji</name>
    <name type="synonym">Tricholoma shimeji</name>
    <dbReference type="NCBI Taxonomy" id="47721"/>
    <lineage>
        <taxon>Eukaryota</taxon>
        <taxon>Fungi</taxon>
        <taxon>Dikarya</taxon>
        <taxon>Basidiomycota</taxon>
        <taxon>Agaricomycotina</taxon>
        <taxon>Agaricomycetes</taxon>
        <taxon>Agaricomycetidae</taxon>
        <taxon>Agaricales</taxon>
        <taxon>Tricholomatineae</taxon>
        <taxon>Lyophyllaceae</taxon>
        <taxon>Lyophyllum</taxon>
    </lineage>
</organism>
<feature type="compositionally biased region" description="Basic and acidic residues" evidence="1">
    <location>
        <begin position="297"/>
        <end position="314"/>
    </location>
</feature>
<evidence type="ECO:0000256" key="2">
    <source>
        <dbReference type="SAM" id="Phobius"/>
    </source>
</evidence>
<sequence length="336" mass="37729">MFYFNIAIRDGVSWLRRELKQHLNFYRIHVMYIILTPLIFAAIFYGSNGRYPVAFIDALFACVSAMTVCGLITVNLSALTGWQQAIMFLLMSIGNPVVVSWAILLLRRHYFAIKFRHVLKASAEKRAAEASADPEQRASQWPRRVSTFLRRQPNSEAEGDTERGGERHKGRAEKSRPDMIRKGDNEARNINPSNFSTVPLREKSTVNGGQTGQLSSIASSRNSEHASRRSGSGHDERRYYPRLSDPGSRPSRASPSEAPFSRSYTMHGRAASGSPPRPESLEPSDLPQMARSVAVGRQERLRTSSKRDDKRDHILPLPTPIDQLTVVVDLSLARLL</sequence>
<dbReference type="GO" id="GO:1990573">
    <property type="term" value="P:potassium ion import across plasma membrane"/>
    <property type="evidence" value="ECO:0007669"/>
    <property type="project" value="TreeGrafter"/>
</dbReference>
<keyword evidence="4" id="KW-1185">Reference proteome</keyword>
<dbReference type="GO" id="GO:0140107">
    <property type="term" value="F:high-affinity potassium ion transmembrane transporter activity"/>
    <property type="evidence" value="ECO:0007669"/>
    <property type="project" value="TreeGrafter"/>
</dbReference>
<dbReference type="InterPro" id="IPR051143">
    <property type="entry name" value="TrkH_K-transport"/>
</dbReference>
<feature type="transmembrane region" description="Helical" evidence="2">
    <location>
        <begin position="25"/>
        <end position="46"/>
    </location>
</feature>
<dbReference type="PANTHER" id="PTHR31064">
    <property type="entry name" value="POTASSIUM TRANSPORT PROTEIN DDB_G0292412-RELATED"/>
    <property type="match status" value="1"/>
</dbReference>
<keyword evidence="2" id="KW-0472">Membrane</keyword>
<evidence type="ECO:0000313" key="4">
    <source>
        <dbReference type="Proteomes" id="UP001063166"/>
    </source>
</evidence>
<dbReference type="GO" id="GO:0030007">
    <property type="term" value="P:intracellular potassium ion homeostasis"/>
    <property type="evidence" value="ECO:0007669"/>
    <property type="project" value="TreeGrafter"/>
</dbReference>
<dbReference type="EMBL" id="BRPK01000005">
    <property type="protein sequence ID" value="GLB38210.1"/>
    <property type="molecule type" value="Genomic_DNA"/>
</dbReference>
<evidence type="ECO:0000313" key="3">
    <source>
        <dbReference type="EMBL" id="GLB38210.1"/>
    </source>
</evidence>
<evidence type="ECO:0000256" key="1">
    <source>
        <dbReference type="SAM" id="MobiDB-lite"/>
    </source>
</evidence>
<keyword evidence="2" id="KW-0812">Transmembrane</keyword>
<dbReference type="OrthoDB" id="9999863at2759"/>
<name>A0A9P3PLN8_LYOSH</name>
<dbReference type="GO" id="GO:0005886">
    <property type="term" value="C:plasma membrane"/>
    <property type="evidence" value="ECO:0007669"/>
    <property type="project" value="TreeGrafter"/>
</dbReference>
<proteinExistence type="predicted"/>
<feature type="region of interest" description="Disordered" evidence="1">
    <location>
        <begin position="128"/>
        <end position="314"/>
    </location>
</feature>
<gene>
    <name evidence="3" type="ORF">LshimejAT787_0500750</name>
</gene>
<dbReference type="Proteomes" id="UP001063166">
    <property type="component" value="Unassembled WGS sequence"/>
</dbReference>
<feature type="compositionally biased region" description="Low complexity" evidence="1">
    <location>
        <begin position="244"/>
        <end position="263"/>
    </location>
</feature>
<protein>
    <submittedName>
        <fullName evidence="3">TrkH-domain-containing protein</fullName>
    </submittedName>
</protein>
<feature type="compositionally biased region" description="Polar residues" evidence="1">
    <location>
        <begin position="205"/>
        <end position="221"/>
    </location>
</feature>
<dbReference type="PANTHER" id="PTHR31064:SF30">
    <property type="entry name" value="HIGH-AFFINITY POTASSIUM TRANSPORT PROTEIN-RELATED"/>
    <property type="match status" value="1"/>
</dbReference>
<feature type="transmembrane region" description="Helical" evidence="2">
    <location>
        <begin position="58"/>
        <end position="79"/>
    </location>
</feature>
<comment type="caution">
    <text evidence="3">The sequence shown here is derived from an EMBL/GenBank/DDBJ whole genome shotgun (WGS) entry which is preliminary data.</text>
</comment>